<dbReference type="EMBL" id="KQ981469">
    <property type="protein sequence ID" value="KYN41496.1"/>
    <property type="molecule type" value="Genomic_DNA"/>
</dbReference>
<name>A0A151JZ86_9HYME</name>
<reference evidence="1 2" key="1">
    <citation type="submission" date="2016-03" db="EMBL/GenBank/DDBJ databases">
        <title>Trachymyrmex septentrionalis WGS genome.</title>
        <authorList>
            <person name="Nygaard S."/>
            <person name="Hu H."/>
            <person name="Boomsma J."/>
            <person name="Zhang G."/>
        </authorList>
    </citation>
    <scope>NUCLEOTIDE SEQUENCE [LARGE SCALE GENOMIC DNA]</scope>
    <source>
        <strain evidence="1">Tsep2-gDNA-1</strain>
        <tissue evidence="1">Whole body</tissue>
    </source>
</reference>
<protein>
    <submittedName>
        <fullName evidence="1">Uncharacterized protein</fullName>
    </submittedName>
</protein>
<organism evidence="1 2">
    <name type="scientific">Trachymyrmex septentrionalis</name>
    <dbReference type="NCBI Taxonomy" id="34720"/>
    <lineage>
        <taxon>Eukaryota</taxon>
        <taxon>Metazoa</taxon>
        <taxon>Ecdysozoa</taxon>
        <taxon>Arthropoda</taxon>
        <taxon>Hexapoda</taxon>
        <taxon>Insecta</taxon>
        <taxon>Pterygota</taxon>
        <taxon>Neoptera</taxon>
        <taxon>Endopterygota</taxon>
        <taxon>Hymenoptera</taxon>
        <taxon>Apocrita</taxon>
        <taxon>Aculeata</taxon>
        <taxon>Formicoidea</taxon>
        <taxon>Formicidae</taxon>
        <taxon>Myrmicinae</taxon>
        <taxon>Trachymyrmex</taxon>
    </lineage>
</organism>
<dbReference type="STRING" id="34720.A0A151JZ86"/>
<accession>A0A151JZ86</accession>
<evidence type="ECO:0000313" key="1">
    <source>
        <dbReference type="EMBL" id="KYN41496.1"/>
    </source>
</evidence>
<sequence>MFAFITVNNNNKIVKFNIEDILAIQQLYGIKNLRLTITTQPPPPLSTTTTEITTNKPEYIDLCTLQYVDTVLVLRHRIFVTYSINIDDTKYGEDSDIKTDALVGRLRDLYRKQNKVRFSHALALCRTRPHCPVWSAG</sequence>
<gene>
    <name evidence="1" type="ORF">ALC56_04101</name>
</gene>
<evidence type="ECO:0000313" key="2">
    <source>
        <dbReference type="Proteomes" id="UP000078541"/>
    </source>
</evidence>
<dbReference type="AlphaFoldDB" id="A0A151JZ86"/>
<proteinExistence type="predicted"/>
<keyword evidence="2" id="KW-1185">Reference proteome</keyword>
<dbReference type="Proteomes" id="UP000078541">
    <property type="component" value="Unassembled WGS sequence"/>
</dbReference>